<dbReference type="EMBL" id="CP033133">
    <property type="protein sequence ID" value="AYO52796.1"/>
    <property type="molecule type" value="Genomic_DNA"/>
</dbReference>
<feature type="transmembrane region" description="Helical" evidence="1">
    <location>
        <begin position="119"/>
        <end position="139"/>
    </location>
</feature>
<keyword evidence="1" id="KW-0812">Transmembrane</keyword>
<feature type="transmembrane region" description="Helical" evidence="1">
    <location>
        <begin position="20"/>
        <end position="40"/>
    </location>
</feature>
<dbReference type="Pfam" id="PF14296">
    <property type="entry name" value="O-ag_pol_Wzy"/>
    <property type="match status" value="1"/>
</dbReference>
<evidence type="ECO:0000256" key="1">
    <source>
        <dbReference type="SAM" id="Phobius"/>
    </source>
</evidence>
<dbReference type="InterPro" id="IPR029468">
    <property type="entry name" value="O-ag_pol_Wzy"/>
</dbReference>
<feature type="transmembrane region" description="Helical" evidence="1">
    <location>
        <begin position="275"/>
        <end position="293"/>
    </location>
</feature>
<proteinExistence type="predicted"/>
<reference evidence="2 3" key="1">
    <citation type="submission" date="2018-10" db="EMBL/GenBank/DDBJ databases">
        <title>The complete genome of Acinetobacter wuhouensis strain WCHAW010062.</title>
        <authorList>
            <person name="Hu Y."/>
            <person name="Long H."/>
            <person name="Feng Y."/>
            <person name="Zong Z."/>
        </authorList>
    </citation>
    <scope>NUCLEOTIDE SEQUENCE [LARGE SCALE GENOMIC DNA]</scope>
    <source>
        <strain evidence="2 3">WCHAW010062</strain>
    </source>
</reference>
<feature type="transmembrane region" description="Helical" evidence="1">
    <location>
        <begin position="75"/>
        <end position="99"/>
    </location>
</feature>
<feature type="transmembrane region" description="Helical" evidence="1">
    <location>
        <begin position="400"/>
        <end position="420"/>
    </location>
</feature>
<keyword evidence="1" id="KW-1133">Transmembrane helix</keyword>
<dbReference type="RefSeq" id="WP_087552115.1">
    <property type="nucleotide sequence ID" value="NZ_CP033133.1"/>
</dbReference>
<accession>A0A3G2SYM6</accession>
<feature type="transmembrane region" description="Helical" evidence="1">
    <location>
        <begin position="427"/>
        <end position="443"/>
    </location>
</feature>
<gene>
    <name evidence="2" type="ORF">CDG68_03435</name>
</gene>
<feature type="transmembrane region" description="Helical" evidence="1">
    <location>
        <begin position="46"/>
        <end position="63"/>
    </location>
</feature>
<evidence type="ECO:0000313" key="3">
    <source>
        <dbReference type="Proteomes" id="UP000279962"/>
    </source>
</evidence>
<protein>
    <submittedName>
        <fullName evidence="2">O-antigen polysaccharide polymerase Wzy</fullName>
    </submittedName>
</protein>
<name>A0A3G2SYM6_9GAMM</name>
<sequence length="473" mass="55427">MKLLNAIDKNSHIVKTNYLITLFCFLFILVFFSICYILNLEFELSDFAWSLIFVGYVFFVYIFRYVNKVNLVEIYSLFFVTTLIFMGGRFFAILLGYNANPLFELDFFTYRLLNDKEKSLLMFLLFLGLSSLEVGYYASKLLFKPIEFKKSVKEINTNSLLIFMVFVVGVYVAYTTYTNINTVLKGGYLELFIDSQNSGYSYNFLNNVQTLMYALVGIICIQKNKNMQNLYLFILGGYFLGVIFTGSRGSFVCFILFLMWYFNDFGVKRVNALKVFTYFALIFLGLNTVYYMFTLRKMSSDVNDSLDFYQKILQFLYDQGVSLFVFNESLYLSNYPIHQYFQNFLPGSTFIASLLGGDIRPENKSFVTYLNSQLNPQLFEQGFGLGWAFFADAYRYSFDIIYLYCFFIISFSIFINWLQLNLYRNRLVMVIAATILIHVLFLPRGSLNTVFPLIFYTSILYFLVISFKNKRHV</sequence>
<keyword evidence="1" id="KW-0472">Membrane</keyword>
<evidence type="ECO:0000313" key="2">
    <source>
        <dbReference type="EMBL" id="AYO52796.1"/>
    </source>
</evidence>
<dbReference type="Proteomes" id="UP000279962">
    <property type="component" value="Chromosome"/>
</dbReference>
<dbReference type="AlphaFoldDB" id="A0A3G2SYM6"/>
<feature type="transmembrane region" description="Helical" evidence="1">
    <location>
        <begin position="230"/>
        <end position="263"/>
    </location>
</feature>
<organism evidence="2 3">
    <name type="scientific">Acinetobacter wuhouensis</name>
    <dbReference type="NCBI Taxonomy" id="1879050"/>
    <lineage>
        <taxon>Bacteria</taxon>
        <taxon>Pseudomonadati</taxon>
        <taxon>Pseudomonadota</taxon>
        <taxon>Gammaproteobacteria</taxon>
        <taxon>Moraxellales</taxon>
        <taxon>Moraxellaceae</taxon>
        <taxon>Acinetobacter</taxon>
    </lineage>
</organism>
<feature type="transmembrane region" description="Helical" evidence="1">
    <location>
        <begin position="449"/>
        <end position="467"/>
    </location>
</feature>
<feature type="transmembrane region" description="Helical" evidence="1">
    <location>
        <begin position="160"/>
        <end position="180"/>
    </location>
</feature>